<reference evidence="2 3" key="1">
    <citation type="journal article" date="2012" name="Genome Biol.">
        <title>Genome and low-iron response of an oceanic diatom adapted to chronic iron limitation.</title>
        <authorList>
            <person name="Lommer M."/>
            <person name="Specht M."/>
            <person name="Roy A.S."/>
            <person name="Kraemer L."/>
            <person name="Andreson R."/>
            <person name="Gutowska M.A."/>
            <person name="Wolf J."/>
            <person name="Bergner S.V."/>
            <person name="Schilhabel M.B."/>
            <person name="Klostermeier U.C."/>
            <person name="Beiko R.G."/>
            <person name="Rosenstiel P."/>
            <person name="Hippler M."/>
            <person name="Laroche J."/>
        </authorList>
    </citation>
    <scope>NUCLEOTIDE SEQUENCE [LARGE SCALE GENOMIC DNA]</scope>
    <source>
        <strain evidence="2 3">CCMP1005</strain>
    </source>
</reference>
<evidence type="ECO:0000313" key="2">
    <source>
        <dbReference type="EMBL" id="EJK61031.1"/>
    </source>
</evidence>
<feature type="region of interest" description="Disordered" evidence="1">
    <location>
        <begin position="445"/>
        <end position="509"/>
    </location>
</feature>
<name>K0SJ39_THAOC</name>
<dbReference type="Proteomes" id="UP000266841">
    <property type="component" value="Unassembled WGS sequence"/>
</dbReference>
<evidence type="ECO:0000313" key="3">
    <source>
        <dbReference type="Proteomes" id="UP000266841"/>
    </source>
</evidence>
<gene>
    <name evidence="2" type="ORF">THAOC_18539</name>
</gene>
<feature type="compositionally biased region" description="Basic and acidic residues" evidence="1">
    <location>
        <begin position="448"/>
        <end position="479"/>
    </location>
</feature>
<dbReference type="SUPFAM" id="SSF53474">
    <property type="entry name" value="alpha/beta-Hydrolases"/>
    <property type="match status" value="1"/>
</dbReference>
<proteinExistence type="predicted"/>
<organism evidence="2 3">
    <name type="scientific">Thalassiosira oceanica</name>
    <name type="common">Marine diatom</name>
    <dbReference type="NCBI Taxonomy" id="159749"/>
    <lineage>
        <taxon>Eukaryota</taxon>
        <taxon>Sar</taxon>
        <taxon>Stramenopiles</taxon>
        <taxon>Ochrophyta</taxon>
        <taxon>Bacillariophyta</taxon>
        <taxon>Coscinodiscophyceae</taxon>
        <taxon>Thalassiosirophycidae</taxon>
        <taxon>Thalassiosirales</taxon>
        <taxon>Thalassiosiraceae</taxon>
        <taxon>Thalassiosira</taxon>
    </lineage>
</organism>
<dbReference type="OrthoDB" id="56841at2759"/>
<sequence length="653" mass="71299">MFGNGLGVSARSPGWRPLRSPSASVAPADEESLDRSRASPCACRILFEIIPTLRKRSAAPPKIGRAEIVLVDPVIRRVLRPGLDLHRLVEHPGKEKQHKHKCDGRPDERPPLHRPDGYVEGREPGLAPRTLRHVVQVEEEGQDAVARDRPPLRGLALGPAPCIRRGPSSARHLLALATATDNLTLIGAPLEAAHPPAPYELTDLEVADERVERHDPGPVVLGAVDHPGRANYPRLPLPELRVGRPAREERVEAPGLPRGYGRVQPLRGAPDRAVDQLAVSLLLVAGPAAVHDHPAGVADAFAPGGLLRAHGVPVLAPRLGRRALPGYRKDLQPVVEIDGEGVLVVRRGVDESVANSVAGHEEAMAREGAQTYSVAAVDRTRHLTEPSVVEVHVGTIGRVVLYLHGDGRVGRERRITRIIGLVALFGETGETLAVSLAALRLIGRRSPQSHEEERRNTPYGDADNHRRVNNLEDPKKEPSSAENGAKGHRVSHSGKRQRRHPARFRRKDRKSSQECILYVGGFPDGVEPFAPMAKRLASDGCFVGVTCFPGYDFGRYSEPGSNYLRDGYRFDEVVLAVREAASQLFGEYNKTGDEQQSKCKTPGYTLVLHDFGTVVGAMYANQVIADKELSMSKRDHAPDRIVSLMFCWDQLGT</sequence>
<dbReference type="EMBL" id="AGNL01020475">
    <property type="protein sequence ID" value="EJK61031.1"/>
    <property type="molecule type" value="Genomic_DNA"/>
</dbReference>
<dbReference type="AlphaFoldDB" id="K0SJ39"/>
<feature type="region of interest" description="Disordered" evidence="1">
    <location>
        <begin position="1"/>
        <end position="33"/>
    </location>
</feature>
<keyword evidence="3" id="KW-1185">Reference proteome</keyword>
<feature type="region of interest" description="Disordered" evidence="1">
    <location>
        <begin position="89"/>
        <end position="124"/>
    </location>
</feature>
<feature type="compositionally biased region" description="Basic and acidic residues" evidence="1">
    <location>
        <begin position="103"/>
        <end position="123"/>
    </location>
</feature>
<dbReference type="InterPro" id="IPR029058">
    <property type="entry name" value="AB_hydrolase_fold"/>
</dbReference>
<evidence type="ECO:0000256" key="1">
    <source>
        <dbReference type="SAM" id="MobiDB-lite"/>
    </source>
</evidence>
<protein>
    <submittedName>
        <fullName evidence="2">Uncharacterized protein</fullName>
    </submittedName>
</protein>
<comment type="caution">
    <text evidence="2">The sequence shown here is derived from an EMBL/GenBank/DDBJ whole genome shotgun (WGS) entry which is preliminary data.</text>
</comment>
<accession>K0SJ39</accession>
<dbReference type="eggNOG" id="ENOG502T2MU">
    <property type="taxonomic scope" value="Eukaryota"/>
</dbReference>
<feature type="compositionally biased region" description="Basic residues" evidence="1">
    <location>
        <begin position="486"/>
        <end position="509"/>
    </location>
</feature>